<dbReference type="InterPro" id="IPR001680">
    <property type="entry name" value="WD40_rpt"/>
</dbReference>
<evidence type="ECO:0000256" key="9">
    <source>
        <dbReference type="ARBA" id="ARBA00023136"/>
    </source>
</evidence>
<evidence type="ECO:0000256" key="5">
    <source>
        <dbReference type="ARBA" id="ARBA00022737"/>
    </source>
</evidence>
<organism evidence="10 11">
    <name type="scientific">Olea europaea subsp. europaea</name>
    <dbReference type="NCBI Taxonomy" id="158383"/>
    <lineage>
        <taxon>Eukaryota</taxon>
        <taxon>Viridiplantae</taxon>
        <taxon>Streptophyta</taxon>
        <taxon>Embryophyta</taxon>
        <taxon>Tracheophyta</taxon>
        <taxon>Spermatophyta</taxon>
        <taxon>Magnoliopsida</taxon>
        <taxon>eudicotyledons</taxon>
        <taxon>Gunneridae</taxon>
        <taxon>Pentapetalae</taxon>
        <taxon>asterids</taxon>
        <taxon>lamiids</taxon>
        <taxon>Lamiales</taxon>
        <taxon>Oleaceae</taxon>
        <taxon>Oleeae</taxon>
        <taxon>Olea</taxon>
    </lineage>
</organism>
<evidence type="ECO:0000256" key="6">
    <source>
        <dbReference type="ARBA" id="ARBA00022824"/>
    </source>
</evidence>
<keyword evidence="6" id="KW-0256">Endoplasmic reticulum</keyword>
<dbReference type="AlphaFoldDB" id="A0A8S0SR74"/>
<evidence type="ECO:0000256" key="8">
    <source>
        <dbReference type="ARBA" id="ARBA00022989"/>
    </source>
</evidence>
<keyword evidence="7" id="KW-0653">Protein transport</keyword>
<dbReference type="GO" id="GO:0005085">
    <property type="term" value="F:guanyl-nucleotide exchange factor activity"/>
    <property type="evidence" value="ECO:0007669"/>
    <property type="project" value="InterPro"/>
</dbReference>
<dbReference type="GO" id="GO:0003400">
    <property type="term" value="P:regulation of COPII vesicle coating"/>
    <property type="evidence" value="ECO:0007669"/>
    <property type="project" value="TreeGrafter"/>
</dbReference>
<dbReference type="PANTHER" id="PTHR23284:SF2">
    <property type="entry name" value="SEC12-LIKE PROTEIN 1"/>
    <property type="match status" value="1"/>
</dbReference>
<dbReference type="EMBL" id="CACTIH010005466">
    <property type="protein sequence ID" value="CAA2994098.1"/>
    <property type="molecule type" value="Genomic_DNA"/>
</dbReference>
<dbReference type="PANTHER" id="PTHR23284">
    <property type="entry name" value="PROLACTIN REGULATORY ELEMENT BINDING PROTEIN"/>
    <property type="match status" value="1"/>
</dbReference>
<reference evidence="10 11" key="1">
    <citation type="submission" date="2019-12" db="EMBL/GenBank/DDBJ databases">
        <authorList>
            <person name="Alioto T."/>
            <person name="Alioto T."/>
            <person name="Gomez Garrido J."/>
        </authorList>
    </citation>
    <scope>NUCLEOTIDE SEQUENCE [LARGE SCALE GENOMIC DNA]</scope>
</reference>
<keyword evidence="4" id="KW-0812">Transmembrane</keyword>
<evidence type="ECO:0000256" key="3">
    <source>
        <dbReference type="ARBA" id="ARBA00022574"/>
    </source>
</evidence>
<sequence length="169" mass="18690">MDGGDASGKGTATYEFEEEVNPVTIAVHPSGDDVVCSTDTGGCKLFEVYGREDYVKLTTKELPPLQSVGLQKCLAFSVDGTRFATGGVDGYLRIFEWPSMQVILDEPTAHKSFQDVDFRIWKTNNGAPVTTLARNSDEKIELCRFSKDGTNSYFALFKEEIIRLLVFGI</sequence>
<evidence type="ECO:0000313" key="10">
    <source>
        <dbReference type="EMBL" id="CAA2994098.1"/>
    </source>
</evidence>
<dbReference type="GO" id="GO:0006888">
    <property type="term" value="P:endoplasmic reticulum to Golgi vesicle-mediated transport"/>
    <property type="evidence" value="ECO:0007669"/>
    <property type="project" value="TreeGrafter"/>
</dbReference>
<evidence type="ECO:0000256" key="4">
    <source>
        <dbReference type="ARBA" id="ARBA00022692"/>
    </source>
</evidence>
<name>A0A8S0SR74_OLEEU</name>
<gene>
    <name evidence="10" type="ORF">OLEA9_A112267</name>
</gene>
<dbReference type="Pfam" id="PF00400">
    <property type="entry name" value="WD40"/>
    <property type="match status" value="1"/>
</dbReference>
<evidence type="ECO:0000256" key="1">
    <source>
        <dbReference type="ARBA" id="ARBA00004389"/>
    </source>
</evidence>
<evidence type="ECO:0000256" key="2">
    <source>
        <dbReference type="ARBA" id="ARBA00022448"/>
    </source>
</evidence>
<dbReference type="Gene3D" id="2.130.10.10">
    <property type="entry name" value="YVTN repeat-like/Quinoprotein amine dehydrogenase"/>
    <property type="match status" value="1"/>
</dbReference>
<dbReference type="InterPro" id="IPR045260">
    <property type="entry name" value="Sec12-like"/>
</dbReference>
<comment type="subcellular location">
    <subcellularLocation>
        <location evidence="1">Endoplasmic reticulum membrane</location>
        <topology evidence="1">Single-pass membrane protein</topology>
    </subcellularLocation>
</comment>
<proteinExistence type="predicted"/>
<evidence type="ECO:0000313" key="11">
    <source>
        <dbReference type="Proteomes" id="UP000594638"/>
    </source>
</evidence>
<keyword evidence="9" id="KW-0472">Membrane</keyword>
<evidence type="ECO:0000256" key="7">
    <source>
        <dbReference type="ARBA" id="ARBA00022927"/>
    </source>
</evidence>
<dbReference type="Proteomes" id="UP000594638">
    <property type="component" value="Unassembled WGS sequence"/>
</dbReference>
<keyword evidence="3" id="KW-0853">WD repeat</keyword>
<dbReference type="InterPro" id="IPR015943">
    <property type="entry name" value="WD40/YVTN_repeat-like_dom_sf"/>
</dbReference>
<accession>A0A8S0SR74</accession>
<dbReference type="SUPFAM" id="SSF50978">
    <property type="entry name" value="WD40 repeat-like"/>
    <property type="match status" value="1"/>
</dbReference>
<keyword evidence="5" id="KW-0677">Repeat</keyword>
<dbReference type="GO" id="GO:0005789">
    <property type="term" value="C:endoplasmic reticulum membrane"/>
    <property type="evidence" value="ECO:0007669"/>
    <property type="project" value="UniProtKB-SubCell"/>
</dbReference>
<comment type="caution">
    <text evidence="10">The sequence shown here is derived from an EMBL/GenBank/DDBJ whole genome shotgun (WGS) entry which is preliminary data.</text>
</comment>
<protein>
    <submittedName>
        <fullName evidence="10">SEC12-like protein 1</fullName>
    </submittedName>
</protein>
<dbReference type="OrthoDB" id="538223at2759"/>
<dbReference type="InterPro" id="IPR036322">
    <property type="entry name" value="WD40_repeat_dom_sf"/>
</dbReference>
<dbReference type="GO" id="GO:0015031">
    <property type="term" value="P:protein transport"/>
    <property type="evidence" value="ECO:0007669"/>
    <property type="project" value="UniProtKB-KW"/>
</dbReference>
<keyword evidence="8" id="KW-1133">Transmembrane helix</keyword>
<dbReference type="Gramene" id="OE9A112267T1">
    <property type="protein sequence ID" value="OE9A112267C1"/>
    <property type="gene ID" value="OE9A112267"/>
</dbReference>
<keyword evidence="2" id="KW-0813">Transport</keyword>
<keyword evidence="11" id="KW-1185">Reference proteome</keyword>